<feature type="region of interest" description="Disordered" evidence="5">
    <location>
        <begin position="111"/>
        <end position="140"/>
    </location>
</feature>
<dbReference type="PROSITE" id="PS51935">
    <property type="entry name" value="NLPC_P60"/>
    <property type="match status" value="1"/>
</dbReference>
<feature type="domain" description="NlpC/P60" evidence="7">
    <location>
        <begin position="136"/>
        <end position="257"/>
    </location>
</feature>
<dbReference type="Gene3D" id="1.10.101.10">
    <property type="entry name" value="PGBD-like superfamily/PGBD"/>
    <property type="match status" value="1"/>
</dbReference>
<dbReference type="GO" id="GO:0008234">
    <property type="term" value="F:cysteine-type peptidase activity"/>
    <property type="evidence" value="ECO:0007669"/>
    <property type="project" value="UniProtKB-KW"/>
</dbReference>
<dbReference type="RefSeq" id="WP_142089456.1">
    <property type="nucleotide sequence ID" value="NZ_CP035485.1"/>
</dbReference>
<protein>
    <submittedName>
        <fullName evidence="8">Cell wall-binding protein</fullName>
    </submittedName>
</protein>
<keyword evidence="2" id="KW-0645">Protease</keyword>
<dbReference type="InterPro" id="IPR036365">
    <property type="entry name" value="PGBD-like_sf"/>
</dbReference>
<evidence type="ECO:0000256" key="2">
    <source>
        <dbReference type="ARBA" id="ARBA00022670"/>
    </source>
</evidence>
<feature type="chain" id="PRO_5039136818" evidence="6">
    <location>
        <begin position="29"/>
        <end position="257"/>
    </location>
</feature>
<dbReference type="InterPro" id="IPR002477">
    <property type="entry name" value="Peptidoglycan-bd-like"/>
</dbReference>
<dbReference type="KEGG" id="sale:EPH95_09570"/>
<dbReference type="Proteomes" id="UP000319756">
    <property type="component" value="Chromosome"/>
</dbReference>
<evidence type="ECO:0000256" key="3">
    <source>
        <dbReference type="ARBA" id="ARBA00022801"/>
    </source>
</evidence>
<dbReference type="GO" id="GO:0006508">
    <property type="term" value="P:proteolysis"/>
    <property type="evidence" value="ECO:0007669"/>
    <property type="project" value="UniProtKB-KW"/>
</dbReference>
<reference evidence="9" key="1">
    <citation type="submission" date="2019-01" db="EMBL/GenBank/DDBJ databases">
        <title>Genomic analysis of Salicibibacter sp. NKC3-5.</title>
        <authorList>
            <person name="Oh Y.J."/>
        </authorList>
    </citation>
    <scope>NUCLEOTIDE SEQUENCE [LARGE SCALE GENOMIC DNA]</scope>
    <source>
        <strain evidence="9">NKC3-5</strain>
    </source>
</reference>
<gene>
    <name evidence="8" type="ORF">EPH95_09570</name>
</gene>
<dbReference type="OrthoDB" id="9813368at2"/>
<accession>A0A514LHR8</accession>
<dbReference type="Gene3D" id="3.90.1720.10">
    <property type="entry name" value="endopeptidase domain like (from Nostoc punctiforme)"/>
    <property type="match status" value="1"/>
</dbReference>
<evidence type="ECO:0000256" key="5">
    <source>
        <dbReference type="SAM" id="MobiDB-lite"/>
    </source>
</evidence>
<dbReference type="InterPro" id="IPR000064">
    <property type="entry name" value="NLP_P60_dom"/>
</dbReference>
<dbReference type="InterPro" id="IPR051202">
    <property type="entry name" value="Peptidase_C40"/>
</dbReference>
<evidence type="ECO:0000313" key="8">
    <source>
        <dbReference type="EMBL" id="QDI91396.1"/>
    </source>
</evidence>
<dbReference type="PANTHER" id="PTHR47053:SF1">
    <property type="entry name" value="MUREIN DD-ENDOPEPTIDASE MEPH-RELATED"/>
    <property type="match status" value="1"/>
</dbReference>
<keyword evidence="6" id="KW-0732">Signal</keyword>
<proteinExistence type="inferred from homology"/>
<dbReference type="AlphaFoldDB" id="A0A514LHR8"/>
<comment type="similarity">
    <text evidence="1">Belongs to the peptidase C40 family.</text>
</comment>
<feature type="signal peptide" evidence="6">
    <location>
        <begin position="1"/>
        <end position="28"/>
    </location>
</feature>
<keyword evidence="4" id="KW-0788">Thiol protease</keyword>
<name>A0A514LHR8_9BACI</name>
<dbReference type="SUPFAM" id="SSF54001">
    <property type="entry name" value="Cysteine proteinases"/>
    <property type="match status" value="1"/>
</dbReference>
<feature type="compositionally biased region" description="Polar residues" evidence="5">
    <location>
        <begin position="111"/>
        <end position="125"/>
    </location>
</feature>
<dbReference type="InterPro" id="IPR036366">
    <property type="entry name" value="PGBDSf"/>
</dbReference>
<sequence length="257" mass="27967">MNMRKLFLSSSLVTVVMFAPMWSESVSAYAEPDEDDDSGQDYYTEDNMGASQTYLLRDDQGSEVKQLQSDLSNQGYAVQVDGTFGSETENAVKEYQSDQGLVIDGIAGPNTYQALESDTSSNGDPSNEDSENQDPASSDSDIAVTAESVLGTPYEWSGTTPEGFDSSGFINYVFDQNGIDVSRTHAEMWENNGEHVTSMSIGDVVFFEGTYDTTGASHSGIYIGDNQMIHAGSEGVVQADITSDYWQDHLMGIKTMQ</sequence>
<evidence type="ECO:0000256" key="1">
    <source>
        <dbReference type="ARBA" id="ARBA00007074"/>
    </source>
</evidence>
<feature type="region of interest" description="Disordered" evidence="5">
    <location>
        <begin position="29"/>
        <end position="51"/>
    </location>
</feature>
<evidence type="ECO:0000256" key="6">
    <source>
        <dbReference type="SAM" id="SignalP"/>
    </source>
</evidence>
<dbReference type="PANTHER" id="PTHR47053">
    <property type="entry name" value="MUREIN DD-ENDOPEPTIDASE MEPH-RELATED"/>
    <property type="match status" value="1"/>
</dbReference>
<organism evidence="8 9">
    <name type="scientific">Salicibibacter halophilus</name>
    <dbReference type="NCBI Taxonomy" id="2502791"/>
    <lineage>
        <taxon>Bacteria</taxon>
        <taxon>Bacillati</taxon>
        <taxon>Bacillota</taxon>
        <taxon>Bacilli</taxon>
        <taxon>Bacillales</taxon>
        <taxon>Bacillaceae</taxon>
        <taxon>Salicibibacter</taxon>
    </lineage>
</organism>
<keyword evidence="9" id="KW-1185">Reference proteome</keyword>
<evidence type="ECO:0000313" key="9">
    <source>
        <dbReference type="Proteomes" id="UP000319756"/>
    </source>
</evidence>
<keyword evidence="3" id="KW-0378">Hydrolase</keyword>
<dbReference type="EMBL" id="CP035485">
    <property type="protein sequence ID" value="QDI91396.1"/>
    <property type="molecule type" value="Genomic_DNA"/>
</dbReference>
<evidence type="ECO:0000256" key="4">
    <source>
        <dbReference type="ARBA" id="ARBA00022807"/>
    </source>
</evidence>
<dbReference type="Pfam" id="PF01471">
    <property type="entry name" value="PG_binding_1"/>
    <property type="match status" value="1"/>
</dbReference>
<dbReference type="Pfam" id="PF00877">
    <property type="entry name" value="NLPC_P60"/>
    <property type="match status" value="1"/>
</dbReference>
<evidence type="ECO:0000259" key="7">
    <source>
        <dbReference type="PROSITE" id="PS51935"/>
    </source>
</evidence>
<dbReference type="InterPro" id="IPR038765">
    <property type="entry name" value="Papain-like_cys_pep_sf"/>
</dbReference>
<dbReference type="SUPFAM" id="SSF47090">
    <property type="entry name" value="PGBD-like"/>
    <property type="match status" value="1"/>
</dbReference>